<evidence type="ECO:0000256" key="2">
    <source>
        <dbReference type="SAM" id="SignalP"/>
    </source>
</evidence>
<protein>
    <recommendedName>
        <fullName evidence="3">Autotransporter domain-containing protein</fullName>
    </recommendedName>
</protein>
<feature type="region of interest" description="Disordered" evidence="1">
    <location>
        <begin position="457"/>
        <end position="480"/>
    </location>
</feature>
<dbReference type="SUPFAM" id="SSF51126">
    <property type="entry name" value="Pectin lyase-like"/>
    <property type="match status" value="1"/>
</dbReference>
<name>A0A2N9WVL7_9NEIS</name>
<dbReference type="Pfam" id="PF03797">
    <property type="entry name" value="Autotransporter"/>
    <property type="match status" value="1"/>
</dbReference>
<reference evidence="4 5" key="1">
    <citation type="journal article" date="2017" name="MBio">
        <title>Type VI secretion-mediated competition in the bee gut microbiome.</title>
        <authorList>
            <person name="Steele M.I."/>
            <person name="Kwong W.K."/>
            <person name="Powell J.E."/>
            <person name="Whiteley M."/>
            <person name="Moran N.A."/>
        </authorList>
    </citation>
    <scope>NUCLEOTIDE SEQUENCE [LARGE SCALE GENOMIC DNA]</scope>
    <source>
        <strain evidence="4 5">App2-2</strain>
    </source>
</reference>
<dbReference type="InterPro" id="IPR006315">
    <property type="entry name" value="OM_autotransptr_brl_dom"/>
</dbReference>
<dbReference type="EMBL" id="MDVB01000021">
    <property type="protein sequence ID" value="PIT17380.1"/>
    <property type="molecule type" value="Genomic_DNA"/>
</dbReference>
<dbReference type="PROSITE" id="PS51208">
    <property type="entry name" value="AUTOTRANSPORTER"/>
    <property type="match status" value="1"/>
</dbReference>
<dbReference type="RefSeq" id="WP_100113217.1">
    <property type="nucleotide sequence ID" value="NZ_MDVB01000021.1"/>
</dbReference>
<feature type="signal peptide" evidence="2">
    <location>
        <begin position="1"/>
        <end position="27"/>
    </location>
</feature>
<evidence type="ECO:0000259" key="3">
    <source>
        <dbReference type="PROSITE" id="PS51208"/>
    </source>
</evidence>
<feature type="domain" description="Autotransporter" evidence="3">
    <location>
        <begin position="568"/>
        <end position="828"/>
    </location>
</feature>
<dbReference type="SMART" id="SM00869">
    <property type="entry name" value="Autotransporter"/>
    <property type="match status" value="1"/>
</dbReference>
<dbReference type="InterPro" id="IPR036709">
    <property type="entry name" value="Autotransporte_beta_dom_sf"/>
</dbReference>
<dbReference type="InterPro" id="IPR012332">
    <property type="entry name" value="Autotransporter_pectin_lyase_C"/>
</dbReference>
<dbReference type="InterPro" id="IPR005546">
    <property type="entry name" value="Autotransporte_beta"/>
</dbReference>
<dbReference type="Gene3D" id="2.40.128.130">
    <property type="entry name" value="Autotransporter beta-domain"/>
    <property type="match status" value="1"/>
</dbReference>
<feature type="chain" id="PRO_5014912621" description="Autotransporter domain-containing protein" evidence="2">
    <location>
        <begin position="28"/>
        <end position="828"/>
    </location>
</feature>
<dbReference type="InterPro" id="IPR004899">
    <property type="entry name" value="Pertactin_central"/>
</dbReference>
<dbReference type="InterPro" id="IPR011050">
    <property type="entry name" value="Pectin_lyase_fold/virulence"/>
</dbReference>
<evidence type="ECO:0000256" key="1">
    <source>
        <dbReference type="SAM" id="MobiDB-lite"/>
    </source>
</evidence>
<gene>
    <name evidence="4" type="ORF">BGI32_02765</name>
</gene>
<dbReference type="SUPFAM" id="SSF103515">
    <property type="entry name" value="Autotransporter"/>
    <property type="match status" value="1"/>
</dbReference>
<accession>A0A2N9WVL7</accession>
<dbReference type="NCBIfam" id="TIGR01414">
    <property type="entry name" value="autotrans_barl"/>
    <property type="match status" value="1"/>
</dbReference>
<keyword evidence="2" id="KW-0732">Signal</keyword>
<organism evidence="4 5">
    <name type="scientific">Snodgrassella alvi</name>
    <dbReference type="NCBI Taxonomy" id="1196083"/>
    <lineage>
        <taxon>Bacteria</taxon>
        <taxon>Pseudomonadati</taxon>
        <taxon>Pseudomonadota</taxon>
        <taxon>Betaproteobacteria</taxon>
        <taxon>Neisseriales</taxon>
        <taxon>Neisseriaceae</taxon>
        <taxon>Snodgrassella</taxon>
    </lineage>
</organism>
<evidence type="ECO:0000313" key="5">
    <source>
        <dbReference type="Proteomes" id="UP000231293"/>
    </source>
</evidence>
<dbReference type="GO" id="GO:0019867">
    <property type="term" value="C:outer membrane"/>
    <property type="evidence" value="ECO:0007669"/>
    <property type="project" value="InterPro"/>
</dbReference>
<comment type="caution">
    <text evidence="4">The sequence shown here is derived from an EMBL/GenBank/DDBJ whole genome shotgun (WGS) entry which is preliminary data.</text>
</comment>
<proteinExistence type="predicted"/>
<dbReference type="Pfam" id="PF03212">
    <property type="entry name" value="Pertactin"/>
    <property type="match status" value="1"/>
</dbReference>
<evidence type="ECO:0000313" key="4">
    <source>
        <dbReference type="EMBL" id="PIT17380.1"/>
    </source>
</evidence>
<dbReference type="AlphaFoldDB" id="A0A2N9WVL7"/>
<dbReference type="Proteomes" id="UP000231293">
    <property type="component" value="Unassembled WGS sequence"/>
</dbReference>
<dbReference type="Gene3D" id="2.160.20.20">
    <property type="match status" value="1"/>
</dbReference>
<sequence length="828" mass="89866">MKSVYPPLKLKALMLVVLGCLSAYSMADTICPALDSCEVNPDVNNGNKVIVASGKYRNGIPTVEEFKSLFEDNDIPGDTGGHSFTVFNVYDLSGSTKPPRVEFSPNTEITVDTSYLNNAAYGPFRQDVEYTGVSFHTERADAQFVLPKNVHFSLQGQPKEFDEGITGVELSGGNLNSQADFTITAPNSLAYYISLGVADIHDSVINLSKNADYSSAIRVESIEEDQDTIVNINNMKIQGNGYGNVGIDVANHNLKNHSIANVTNTEINFTNPFSAGFFLNNGSAVNIDGSTINSGIGIMLATNQEVAAPHVFNIKNSSLIGQDALLGINDHRIYIEGAEDDDAIGDETVAAQQPLTLTADNSQLAGRIYIDQNPKLAPKVTFNLKNGSSWLINGNSELDELNIHDSSISFSKGGQFKTLTIHGDLSGSNGLFNLNTSLADRQADKIVIEGKVHGEHKISVSDSRKRPKTPNGQVTLVESKGGGDGSFTMVQDYVDAGKYRYFFHQEDDNKWVLSNDKGAASSGGGHHGSDYEISDFANSLISMRQAANQFVYQLQEPLNARLASLKSQSRGNNNLWLDSNYANDHFDSTGTSDGLTTAGFKQKSYSLQLGYDHVLPLGDGENNQTYLGAFVGQGHSSVDFNGNYKDGNLKAITSGIYVGWQNAGGWFADAAYRYSHLKTSASKMDNSTWHANSLNAQLGKDFNLADKWVVTPKLGMTVGRLSGDEYTNSTTFYRSKLGAAVKTSFALNKVSLNPYVGAYWLHDKSGLGHAVVDDENLRIAGAGNSGLYEAGLGVDFDHNNHADFKLNYANGQKTEQKFGVNLNYRYSW</sequence>